<keyword evidence="2" id="KW-1133">Transmembrane helix</keyword>
<keyword evidence="4" id="KW-1185">Reference proteome</keyword>
<dbReference type="InterPro" id="IPR011042">
    <property type="entry name" value="6-blade_b-propeller_TolB-like"/>
</dbReference>
<organism evidence="3 4">
    <name type="scientific">Haloarcula onubensis</name>
    <dbReference type="NCBI Taxonomy" id="2950539"/>
    <lineage>
        <taxon>Archaea</taxon>
        <taxon>Methanobacteriati</taxon>
        <taxon>Methanobacteriota</taxon>
        <taxon>Stenosarchaea group</taxon>
        <taxon>Halobacteria</taxon>
        <taxon>Halobacteriales</taxon>
        <taxon>Haloarculaceae</taxon>
        <taxon>Haloarcula</taxon>
    </lineage>
</organism>
<keyword evidence="2" id="KW-0472">Membrane</keyword>
<dbReference type="InterPro" id="IPR039535">
    <property type="entry name" value="ASST-like"/>
</dbReference>
<feature type="compositionally biased region" description="Polar residues" evidence="1">
    <location>
        <begin position="365"/>
        <end position="378"/>
    </location>
</feature>
<evidence type="ECO:0000313" key="3">
    <source>
        <dbReference type="EMBL" id="MDS0281085.1"/>
    </source>
</evidence>
<proteinExistence type="predicted"/>
<comment type="caution">
    <text evidence="3">The sequence shown here is derived from an EMBL/GenBank/DDBJ whole genome shotgun (WGS) entry which is preliminary data.</text>
</comment>
<feature type="region of interest" description="Disordered" evidence="1">
    <location>
        <begin position="358"/>
        <end position="386"/>
    </location>
</feature>
<protein>
    <submittedName>
        <fullName evidence="3">Aryl-sulfate sulfotransferase</fullName>
    </submittedName>
</protein>
<reference evidence="3 4" key="1">
    <citation type="submission" date="2022-06" db="EMBL/GenBank/DDBJ databases">
        <title>Halomicroarcula sp. a new haloarchaeum isolate from saline soil.</title>
        <authorList>
            <person name="Strakova D."/>
            <person name="Galisteo C."/>
            <person name="Sanchez-Porro C."/>
            <person name="Ventosa A."/>
        </authorList>
    </citation>
    <scope>NUCLEOTIDE SEQUENCE [LARGE SCALE GENOMIC DNA]</scope>
    <source>
        <strain evidence="3 4">S3CR25-11</strain>
    </source>
</reference>
<name>A0ABU2FJZ3_9EURY</name>
<dbReference type="Proteomes" id="UP001268864">
    <property type="component" value="Unassembled WGS sequence"/>
</dbReference>
<dbReference type="SUPFAM" id="SSF63829">
    <property type="entry name" value="Calcium-dependent phosphotriesterase"/>
    <property type="match status" value="1"/>
</dbReference>
<keyword evidence="2" id="KW-0812">Transmembrane</keyword>
<feature type="transmembrane region" description="Helical" evidence="2">
    <location>
        <begin position="392"/>
        <end position="410"/>
    </location>
</feature>
<accession>A0ABU2FJZ3</accession>
<evidence type="ECO:0000256" key="1">
    <source>
        <dbReference type="SAM" id="MobiDB-lite"/>
    </source>
</evidence>
<evidence type="ECO:0000313" key="4">
    <source>
        <dbReference type="Proteomes" id="UP001268864"/>
    </source>
</evidence>
<sequence length="452" mass="48965">MRRRTVARAVLAALVLVASLTLLVSWQATPPDAVAAAAGQSDTPPAERAAVVPERPNATVVTTDPPGGSGGTAAIVAFTADGRTLYHDDTYGNYFDVDPDPPGSRTVLYVAGSRYDDCPAALAARGNGSFEDGCAEVVIERVNLTTGQTERLHTAVTEWDIWHDVDRLDEHRLVVADIAEDRVFTLNTTTGAVEWEWRAETDYDREESGGQPGDWTHVNDVELLEDGRIMASLRNHDRVVFVEPGSGVQSRWTLGAEDAYDTLYEQHNPDYVPEARGGPAVLVADSENNRVVEYQRADGGWHQTWTWQDGQLRWPRDADRLPNGHTLVTDSQGDRVLEVDETGAVVWSIRVPTPYEAERLGTGDESANGTSKRASTDGTAGESAAGEQTTGLAWAVAFVTGPLTNGLLYVAPGWMRFGDLLVALGLAAAGLVWLGAELYWRAAHRRLVAAVH</sequence>
<dbReference type="Pfam" id="PF14269">
    <property type="entry name" value="Arylsulfotran_2"/>
    <property type="match status" value="1"/>
</dbReference>
<dbReference type="Gene3D" id="2.120.10.30">
    <property type="entry name" value="TolB, C-terminal domain"/>
    <property type="match status" value="1"/>
</dbReference>
<dbReference type="EMBL" id="JAMQOS010000001">
    <property type="protein sequence ID" value="MDS0281085.1"/>
    <property type="molecule type" value="Genomic_DNA"/>
</dbReference>
<dbReference type="RefSeq" id="WP_310898923.1">
    <property type="nucleotide sequence ID" value="NZ_JAMQOS010000001.1"/>
</dbReference>
<gene>
    <name evidence="3" type="ORF">NDI86_03055</name>
</gene>
<feature type="transmembrane region" description="Helical" evidence="2">
    <location>
        <begin position="417"/>
        <end position="436"/>
    </location>
</feature>
<evidence type="ECO:0000256" key="2">
    <source>
        <dbReference type="SAM" id="Phobius"/>
    </source>
</evidence>